<evidence type="ECO:0000256" key="2">
    <source>
        <dbReference type="ARBA" id="ARBA00023125"/>
    </source>
</evidence>
<name>A0A7W7WGH1_9ACTN</name>
<dbReference type="GO" id="GO:0003700">
    <property type="term" value="F:DNA-binding transcription factor activity"/>
    <property type="evidence" value="ECO:0007669"/>
    <property type="project" value="TreeGrafter"/>
</dbReference>
<feature type="domain" description="HTH tetR-type" evidence="6">
    <location>
        <begin position="24"/>
        <end position="84"/>
    </location>
</feature>
<proteinExistence type="predicted"/>
<evidence type="ECO:0000313" key="8">
    <source>
        <dbReference type="Proteomes" id="UP000573327"/>
    </source>
</evidence>
<keyword evidence="3" id="KW-0804">Transcription</keyword>
<keyword evidence="8" id="KW-1185">Reference proteome</keyword>
<dbReference type="PRINTS" id="PR00455">
    <property type="entry name" value="HTHTETR"/>
</dbReference>
<gene>
    <name evidence="7" type="ORF">F4556_000984</name>
</gene>
<dbReference type="InterPro" id="IPR001647">
    <property type="entry name" value="HTH_TetR"/>
</dbReference>
<dbReference type="Pfam" id="PF00440">
    <property type="entry name" value="TetR_N"/>
    <property type="match status" value="1"/>
</dbReference>
<feature type="region of interest" description="Disordered" evidence="5">
    <location>
        <begin position="1"/>
        <end position="22"/>
    </location>
</feature>
<dbReference type="Gene3D" id="1.10.357.10">
    <property type="entry name" value="Tetracycline Repressor, domain 2"/>
    <property type="match status" value="1"/>
</dbReference>
<dbReference type="SUPFAM" id="SSF46689">
    <property type="entry name" value="Homeodomain-like"/>
    <property type="match status" value="1"/>
</dbReference>
<evidence type="ECO:0000256" key="1">
    <source>
        <dbReference type="ARBA" id="ARBA00023015"/>
    </source>
</evidence>
<organism evidence="7 8">
    <name type="scientific">Kitasatospora gansuensis</name>
    <dbReference type="NCBI Taxonomy" id="258050"/>
    <lineage>
        <taxon>Bacteria</taxon>
        <taxon>Bacillati</taxon>
        <taxon>Actinomycetota</taxon>
        <taxon>Actinomycetes</taxon>
        <taxon>Kitasatosporales</taxon>
        <taxon>Streptomycetaceae</taxon>
        <taxon>Kitasatospora</taxon>
    </lineage>
</organism>
<dbReference type="InterPro" id="IPR050109">
    <property type="entry name" value="HTH-type_TetR-like_transc_reg"/>
</dbReference>
<sequence length="227" mass="23840">MSGTAFPRPRVGRPRAAGPSSSELSAREQLLAAAAALFTRNGYAATTTRAVAELAGLRQASMYHYFAHKEDLLATLLEGTVAPSLAFGRRLLADPGLDPAAALWLLARYDAELLFGGLYNLGALYQLPEVRGERFTDFRRTRAELRGVYGELLGRLAPAPDPASDLELRTDLLLGLVEGGVAAAREDPARTGAEVAPAVADAALRLAGCGAGRIALARTADLAGASR</sequence>
<dbReference type="InterPro" id="IPR009057">
    <property type="entry name" value="Homeodomain-like_sf"/>
</dbReference>
<dbReference type="PROSITE" id="PS50977">
    <property type="entry name" value="HTH_TETR_2"/>
    <property type="match status" value="1"/>
</dbReference>
<evidence type="ECO:0000259" key="6">
    <source>
        <dbReference type="PROSITE" id="PS50977"/>
    </source>
</evidence>
<protein>
    <submittedName>
        <fullName evidence="7">AcrR family transcriptional regulator</fullName>
    </submittedName>
</protein>
<keyword evidence="1" id="KW-0805">Transcription regulation</keyword>
<evidence type="ECO:0000256" key="5">
    <source>
        <dbReference type="SAM" id="MobiDB-lite"/>
    </source>
</evidence>
<dbReference type="Proteomes" id="UP000573327">
    <property type="component" value="Unassembled WGS sequence"/>
</dbReference>
<dbReference type="PANTHER" id="PTHR30055">
    <property type="entry name" value="HTH-TYPE TRANSCRIPTIONAL REGULATOR RUTR"/>
    <property type="match status" value="1"/>
</dbReference>
<dbReference type="EMBL" id="JACHJR010000001">
    <property type="protein sequence ID" value="MBB4945449.1"/>
    <property type="molecule type" value="Genomic_DNA"/>
</dbReference>
<keyword evidence="2 4" id="KW-0238">DNA-binding</keyword>
<evidence type="ECO:0000256" key="3">
    <source>
        <dbReference type="ARBA" id="ARBA00023163"/>
    </source>
</evidence>
<evidence type="ECO:0000313" key="7">
    <source>
        <dbReference type="EMBL" id="MBB4945449.1"/>
    </source>
</evidence>
<reference evidence="7 8" key="1">
    <citation type="submission" date="2020-08" db="EMBL/GenBank/DDBJ databases">
        <title>Sequencing the genomes of 1000 actinobacteria strains.</title>
        <authorList>
            <person name="Klenk H.-P."/>
        </authorList>
    </citation>
    <scope>NUCLEOTIDE SEQUENCE [LARGE SCALE GENOMIC DNA]</scope>
    <source>
        <strain evidence="7 8">DSM 44786</strain>
    </source>
</reference>
<dbReference type="RefSeq" id="WP_313068154.1">
    <property type="nucleotide sequence ID" value="NZ_JACHJR010000001.1"/>
</dbReference>
<comment type="caution">
    <text evidence="7">The sequence shown here is derived from an EMBL/GenBank/DDBJ whole genome shotgun (WGS) entry which is preliminary data.</text>
</comment>
<accession>A0A7W7WGH1</accession>
<dbReference type="AlphaFoldDB" id="A0A7W7WGH1"/>
<evidence type="ECO:0000256" key="4">
    <source>
        <dbReference type="PROSITE-ProRule" id="PRU00335"/>
    </source>
</evidence>
<dbReference type="PANTHER" id="PTHR30055:SF234">
    <property type="entry name" value="HTH-TYPE TRANSCRIPTIONAL REGULATOR BETI"/>
    <property type="match status" value="1"/>
</dbReference>
<feature type="DNA-binding region" description="H-T-H motif" evidence="4">
    <location>
        <begin position="47"/>
        <end position="66"/>
    </location>
</feature>
<dbReference type="GO" id="GO:0000976">
    <property type="term" value="F:transcription cis-regulatory region binding"/>
    <property type="evidence" value="ECO:0007669"/>
    <property type="project" value="TreeGrafter"/>
</dbReference>